<comment type="caution">
    <text evidence="3">The sequence shown here is derived from an EMBL/GenBank/DDBJ whole genome shotgun (WGS) entry which is preliminary data.</text>
</comment>
<evidence type="ECO:0000313" key="4">
    <source>
        <dbReference type="Proteomes" id="UP001501586"/>
    </source>
</evidence>
<evidence type="ECO:0000313" key="3">
    <source>
        <dbReference type="EMBL" id="GAA4285197.1"/>
    </source>
</evidence>
<reference evidence="4" key="1">
    <citation type="journal article" date="2019" name="Int. J. Syst. Evol. Microbiol.">
        <title>The Global Catalogue of Microorganisms (GCM) 10K type strain sequencing project: providing services to taxonomists for standard genome sequencing and annotation.</title>
        <authorList>
            <consortium name="The Broad Institute Genomics Platform"/>
            <consortium name="The Broad Institute Genome Sequencing Center for Infectious Disease"/>
            <person name="Wu L."/>
            <person name="Ma J."/>
        </authorList>
    </citation>
    <scope>NUCLEOTIDE SEQUENCE [LARGE SCALE GENOMIC DNA]</scope>
    <source>
        <strain evidence="4">JCM 17458</strain>
    </source>
</reference>
<dbReference type="EMBL" id="BAABAZ010000010">
    <property type="protein sequence ID" value="GAA4285197.1"/>
    <property type="molecule type" value="Genomic_DNA"/>
</dbReference>
<dbReference type="InterPro" id="IPR050900">
    <property type="entry name" value="Transposase_IS3/IS150/IS904"/>
</dbReference>
<dbReference type="Proteomes" id="UP001501586">
    <property type="component" value="Unassembled WGS sequence"/>
</dbReference>
<gene>
    <name evidence="3" type="ORF">GCM10022261_27280</name>
</gene>
<protein>
    <recommendedName>
        <fullName evidence="2">Integrase catalytic domain-containing protein</fullName>
    </recommendedName>
</protein>
<evidence type="ECO:0000259" key="2">
    <source>
        <dbReference type="Pfam" id="PF13683"/>
    </source>
</evidence>
<dbReference type="InterPro" id="IPR036397">
    <property type="entry name" value="RNaseH_sf"/>
</dbReference>
<keyword evidence="4" id="KW-1185">Reference proteome</keyword>
<dbReference type="InterPro" id="IPR001584">
    <property type="entry name" value="Integrase_cat-core"/>
</dbReference>
<name>A0ABP8EML9_9MICO</name>
<dbReference type="Pfam" id="PF13683">
    <property type="entry name" value="rve_3"/>
    <property type="match status" value="1"/>
</dbReference>
<organism evidence="3 4">
    <name type="scientific">Brevibacterium daeguense</name>
    <dbReference type="NCBI Taxonomy" id="909936"/>
    <lineage>
        <taxon>Bacteria</taxon>
        <taxon>Bacillati</taxon>
        <taxon>Actinomycetota</taxon>
        <taxon>Actinomycetes</taxon>
        <taxon>Micrococcales</taxon>
        <taxon>Brevibacteriaceae</taxon>
        <taxon>Brevibacterium</taxon>
    </lineage>
</organism>
<feature type="region of interest" description="Disordered" evidence="1">
    <location>
        <begin position="84"/>
        <end position="103"/>
    </location>
</feature>
<dbReference type="InterPro" id="IPR012337">
    <property type="entry name" value="RNaseH-like_sf"/>
</dbReference>
<feature type="domain" description="Integrase catalytic" evidence="2">
    <location>
        <begin position="27"/>
        <end position="89"/>
    </location>
</feature>
<dbReference type="Gene3D" id="3.30.420.10">
    <property type="entry name" value="Ribonuclease H-like superfamily/Ribonuclease H"/>
    <property type="match status" value="1"/>
</dbReference>
<dbReference type="SUPFAM" id="SSF53098">
    <property type="entry name" value="Ribonuclease H-like"/>
    <property type="match status" value="1"/>
</dbReference>
<dbReference type="PANTHER" id="PTHR46889:SF4">
    <property type="entry name" value="TRANSPOSASE INSO FOR INSERTION SEQUENCE ELEMENT IS911B-RELATED"/>
    <property type="match status" value="1"/>
</dbReference>
<sequence>MQRPVEPAQFTSWAFTKRIRDAGLVGSMGTIGDGYDNAMIESFWGTMQVELLNRKKWKTRLQLANAMFDYIEIYYNRSRRHSALNWDSPTNYEDRSRSQPISA</sequence>
<proteinExistence type="predicted"/>
<dbReference type="PANTHER" id="PTHR46889">
    <property type="entry name" value="TRANSPOSASE INSF FOR INSERTION SEQUENCE IS3B-RELATED"/>
    <property type="match status" value="1"/>
</dbReference>
<evidence type="ECO:0000256" key="1">
    <source>
        <dbReference type="SAM" id="MobiDB-lite"/>
    </source>
</evidence>
<accession>A0ABP8EML9</accession>